<name>A0A9N7YKM3_PLEPL</name>
<dbReference type="AlphaFoldDB" id="A0A9N7YKM3"/>
<proteinExistence type="predicted"/>
<feature type="region of interest" description="Disordered" evidence="1">
    <location>
        <begin position="1"/>
        <end position="37"/>
    </location>
</feature>
<reference evidence="2" key="1">
    <citation type="submission" date="2020-03" db="EMBL/GenBank/DDBJ databases">
        <authorList>
            <person name="Weist P."/>
        </authorList>
    </citation>
    <scope>NUCLEOTIDE SEQUENCE</scope>
</reference>
<evidence type="ECO:0000313" key="3">
    <source>
        <dbReference type="Proteomes" id="UP001153269"/>
    </source>
</evidence>
<dbReference type="EMBL" id="CADEAL010000986">
    <property type="protein sequence ID" value="CAB1427654.1"/>
    <property type="molecule type" value="Genomic_DNA"/>
</dbReference>
<evidence type="ECO:0000313" key="2">
    <source>
        <dbReference type="EMBL" id="CAB1427654.1"/>
    </source>
</evidence>
<accession>A0A9N7YKM3</accession>
<protein>
    <submittedName>
        <fullName evidence="2">Uncharacterized protein</fullName>
    </submittedName>
</protein>
<evidence type="ECO:0000256" key="1">
    <source>
        <dbReference type="SAM" id="MobiDB-lite"/>
    </source>
</evidence>
<dbReference type="Proteomes" id="UP001153269">
    <property type="component" value="Unassembled WGS sequence"/>
</dbReference>
<gene>
    <name evidence="2" type="ORF">PLEPLA_LOCUS15595</name>
</gene>
<organism evidence="2 3">
    <name type="scientific">Pleuronectes platessa</name>
    <name type="common">European plaice</name>
    <dbReference type="NCBI Taxonomy" id="8262"/>
    <lineage>
        <taxon>Eukaryota</taxon>
        <taxon>Metazoa</taxon>
        <taxon>Chordata</taxon>
        <taxon>Craniata</taxon>
        <taxon>Vertebrata</taxon>
        <taxon>Euteleostomi</taxon>
        <taxon>Actinopterygii</taxon>
        <taxon>Neopterygii</taxon>
        <taxon>Teleostei</taxon>
        <taxon>Neoteleostei</taxon>
        <taxon>Acanthomorphata</taxon>
        <taxon>Carangaria</taxon>
        <taxon>Pleuronectiformes</taxon>
        <taxon>Pleuronectoidei</taxon>
        <taxon>Pleuronectidae</taxon>
        <taxon>Pleuronectes</taxon>
    </lineage>
</organism>
<comment type="caution">
    <text evidence="2">The sequence shown here is derived from an EMBL/GenBank/DDBJ whole genome shotgun (WGS) entry which is preliminary data.</text>
</comment>
<feature type="compositionally biased region" description="Polar residues" evidence="1">
    <location>
        <begin position="1"/>
        <end position="21"/>
    </location>
</feature>
<keyword evidence="3" id="KW-1185">Reference proteome</keyword>
<sequence length="108" mass="11712">MSAEIGSSSPPTLKRMSSTDNGGWMCNTKEHRNKTPLQASVAASPRLLAARRSLTVPDLHAALRRLGLALAAAGRCGWLAGHLISISPARDRPAPSWRFRQSLARRSR</sequence>